<dbReference type="Proteomes" id="UP000219020">
    <property type="component" value="Unassembled WGS sequence"/>
</dbReference>
<organism evidence="2 3">
    <name type="scientific">Candidatus Enterovibrio escicola</name>
    <dbReference type="NCBI Taxonomy" id="1927127"/>
    <lineage>
        <taxon>Bacteria</taxon>
        <taxon>Pseudomonadati</taxon>
        <taxon>Pseudomonadota</taxon>
        <taxon>Gammaproteobacteria</taxon>
        <taxon>Vibrionales</taxon>
        <taxon>Vibrionaceae</taxon>
        <taxon>Enterovibrio</taxon>
    </lineage>
</organism>
<dbReference type="EMBL" id="NBYY01000033">
    <property type="protein sequence ID" value="PCS21583.1"/>
    <property type="molecule type" value="Genomic_DNA"/>
</dbReference>
<keyword evidence="3" id="KW-1185">Reference proteome</keyword>
<name>A0A2A5T098_9GAMM</name>
<dbReference type="RefSeq" id="WP_190322166.1">
    <property type="nucleotide sequence ID" value="NZ_NBYY01000033.1"/>
</dbReference>
<dbReference type="Pfam" id="PF13612">
    <property type="entry name" value="DDE_Tnp_1_3"/>
    <property type="match status" value="1"/>
</dbReference>
<dbReference type="AlphaFoldDB" id="A0A2A5T098"/>
<evidence type="ECO:0000313" key="3">
    <source>
        <dbReference type="Proteomes" id="UP000219020"/>
    </source>
</evidence>
<gene>
    <name evidence="2" type="ORF">BTN49_2832</name>
</gene>
<accession>A0A2A5T098</accession>
<proteinExistence type="predicted"/>
<protein>
    <submittedName>
        <fullName evidence="2">Mobile element protein</fullName>
    </submittedName>
</protein>
<comment type="caution">
    <text evidence="2">The sequence shown here is derived from an EMBL/GenBank/DDBJ whole genome shotgun (WGS) entry which is preliminary data.</text>
</comment>
<dbReference type="InterPro" id="IPR025668">
    <property type="entry name" value="Tnp_DDE_dom"/>
</dbReference>
<dbReference type="GeneID" id="66952431"/>
<feature type="domain" description="Transposase DDE" evidence="1">
    <location>
        <begin position="2"/>
        <end position="57"/>
    </location>
</feature>
<evidence type="ECO:0000313" key="2">
    <source>
        <dbReference type="EMBL" id="PCS21583.1"/>
    </source>
</evidence>
<evidence type="ECO:0000259" key="1">
    <source>
        <dbReference type="Pfam" id="PF13612"/>
    </source>
</evidence>
<reference evidence="3" key="1">
    <citation type="submission" date="2017-04" db="EMBL/GenBank/DDBJ databases">
        <title>Genome evolution of the luminous symbionts of deep sea anglerfish.</title>
        <authorList>
            <person name="Hendry T.A."/>
        </authorList>
    </citation>
    <scope>NUCLEOTIDE SEQUENCE [LARGE SCALE GENOMIC DNA]</scope>
</reference>
<sequence length="58" mass="6750">MTNVNDRKSISEMVDEFWECLYGDKGYISDLLEREPEDKGVILITGVKKKMKPKVMKL</sequence>